<dbReference type="GO" id="GO:0000076">
    <property type="term" value="P:DNA replication checkpoint signaling"/>
    <property type="evidence" value="ECO:0007669"/>
    <property type="project" value="TreeGrafter"/>
</dbReference>
<dbReference type="STRING" id="77020.A0A0M9VNR3"/>
<protein>
    <submittedName>
        <fullName evidence="2">Dna repair protein rad9</fullName>
    </submittedName>
</protein>
<accession>A0A0M9VNR3</accession>
<name>A0A0M9VNR3_9BASI</name>
<dbReference type="Proteomes" id="UP000037751">
    <property type="component" value="Unassembled WGS sequence"/>
</dbReference>
<sequence length="447" mass="49275">MELVVPGDRLPALTHILSCLYRWHDHCWMSVYRDEPQPMDGGERSPGATEAPQVHFSAVNASGSAYALFVLPSTFFDHLVLHDASLFECLLHVKTLLNILRTKGPILRCTFATSSDNASNRLVLTLDCEHGVRKRHKLTYEDRACLFPAVEADAPYVLAVLPSRAREWTEHFMQAGKSGECSLHATPNACAIRSKMDGPLDGQVRQSIQSEVRIPMEELDRYAVTDDTQVYFSLWEFRAAVAAAEMLDSQLTLEFFQGGDPLFLRLETMEGLRGDFILATTGEPQATPAPRKRTAPRQETRHARPATIAMPAAQDVPPPPSAHPRSTRVKDDSDDDDDDLLPVRAVRPKTEPLSPGRLSASPPIRSTPPQPSASATPSPTQRIAPTPAEVSGSHDEHPSTLFDAAPLSPPWPSQDRTSPTPEEWPPTQASSSSHSARPRKPFQPLFL</sequence>
<dbReference type="EMBL" id="LGAV01000006">
    <property type="protein sequence ID" value="KOS13432.1"/>
    <property type="molecule type" value="Genomic_DNA"/>
</dbReference>
<evidence type="ECO:0000313" key="3">
    <source>
        <dbReference type="Proteomes" id="UP000037751"/>
    </source>
</evidence>
<dbReference type="AlphaFoldDB" id="A0A0M9VNR3"/>
<proteinExistence type="predicted"/>
<evidence type="ECO:0000313" key="2">
    <source>
        <dbReference type="EMBL" id="KOS13432.1"/>
    </source>
</evidence>
<gene>
    <name evidence="2" type="ORF">Malapachy_0133</name>
</gene>
<dbReference type="GO" id="GO:0071479">
    <property type="term" value="P:cellular response to ionizing radiation"/>
    <property type="evidence" value="ECO:0007669"/>
    <property type="project" value="TreeGrafter"/>
</dbReference>
<dbReference type="PANTHER" id="PTHR15237:SF0">
    <property type="entry name" value="CELL CYCLE CHECKPOINT CONTROL PROTEIN"/>
    <property type="match status" value="1"/>
</dbReference>
<organism evidence="2 3">
    <name type="scientific">Malassezia pachydermatis</name>
    <dbReference type="NCBI Taxonomy" id="77020"/>
    <lineage>
        <taxon>Eukaryota</taxon>
        <taxon>Fungi</taxon>
        <taxon>Dikarya</taxon>
        <taxon>Basidiomycota</taxon>
        <taxon>Ustilaginomycotina</taxon>
        <taxon>Malasseziomycetes</taxon>
        <taxon>Malasseziales</taxon>
        <taxon>Malasseziaceae</taxon>
        <taxon>Malassezia</taxon>
    </lineage>
</organism>
<feature type="compositionally biased region" description="Low complexity" evidence="1">
    <location>
        <begin position="372"/>
        <end position="381"/>
    </location>
</feature>
<dbReference type="Gene3D" id="3.70.10.10">
    <property type="match status" value="1"/>
</dbReference>
<dbReference type="VEuPathDB" id="FungiDB:Malapachy_0133"/>
<evidence type="ECO:0000256" key="1">
    <source>
        <dbReference type="SAM" id="MobiDB-lite"/>
    </source>
</evidence>
<dbReference type="GO" id="GO:0006281">
    <property type="term" value="P:DNA repair"/>
    <property type="evidence" value="ECO:0007669"/>
    <property type="project" value="TreeGrafter"/>
</dbReference>
<dbReference type="OrthoDB" id="60092at2759"/>
<dbReference type="GO" id="GO:0030896">
    <property type="term" value="C:checkpoint clamp complex"/>
    <property type="evidence" value="ECO:0007669"/>
    <property type="project" value="InterPro"/>
</dbReference>
<dbReference type="InterPro" id="IPR007268">
    <property type="entry name" value="Rad9/Ddc1"/>
</dbReference>
<dbReference type="PANTHER" id="PTHR15237">
    <property type="entry name" value="DNA REPAIR PROTEIN RAD9"/>
    <property type="match status" value="1"/>
</dbReference>
<dbReference type="GO" id="GO:0031573">
    <property type="term" value="P:mitotic intra-S DNA damage checkpoint signaling"/>
    <property type="evidence" value="ECO:0007669"/>
    <property type="project" value="TreeGrafter"/>
</dbReference>
<keyword evidence="3" id="KW-1185">Reference proteome</keyword>
<feature type="region of interest" description="Disordered" evidence="1">
    <location>
        <begin position="279"/>
        <end position="447"/>
    </location>
</feature>
<dbReference type="GeneID" id="28726541"/>
<reference evidence="2 3" key="1">
    <citation type="submission" date="2015-07" db="EMBL/GenBank/DDBJ databases">
        <title>Draft Genome Sequence of Malassezia furfur CBS1878 and Malassezia pachydermatis CBS1879.</title>
        <authorList>
            <person name="Triana S."/>
            <person name="Ohm R."/>
            <person name="Gonzalez A."/>
            <person name="DeCock H."/>
            <person name="Restrepo S."/>
            <person name="Celis A."/>
        </authorList>
    </citation>
    <scope>NUCLEOTIDE SEQUENCE [LARGE SCALE GENOMIC DNA]</scope>
    <source>
        <strain evidence="2 3">CBS 1879</strain>
    </source>
</reference>
<dbReference type="RefSeq" id="XP_017991064.1">
    <property type="nucleotide sequence ID" value="XM_018134666.1"/>
</dbReference>
<dbReference type="Pfam" id="PF04139">
    <property type="entry name" value="Rad9"/>
    <property type="match status" value="1"/>
</dbReference>
<comment type="caution">
    <text evidence="2">The sequence shown here is derived from an EMBL/GenBank/DDBJ whole genome shotgun (WGS) entry which is preliminary data.</text>
</comment>